<reference evidence="6" key="2">
    <citation type="submission" date="2018-10" db="EMBL/GenBank/DDBJ databases">
        <authorList>
            <consortium name="PulseNet: The National Subtyping Network for Foodborne Disease Surveillance"/>
            <person name="Tarr C.L."/>
            <person name="Trees E."/>
            <person name="Katz L.S."/>
            <person name="Carleton-Romer H.A."/>
            <person name="Stroika S."/>
            <person name="Kucerova Z."/>
            <person name="Roache K.F."/>
            <person name="Sabol A.L."/>
            <person name="Besser J."/>
            <person name="Gerner-Smidt P."/>
        </authorList>
    </citation>
    <scope>NUCLEOTIDE SEQUENCE [LARGE SCALE GENOMIC DNA]</scope>
    <source>
        <strain evidence="6">PNUSAS038541</strain>
    </source>
</reference>
<dbReference type="EMBL" id="UGWV01000002">
    <property type="protein sequence ID" value="SUF97882.1"/>
    <property type="molecule type" value="Genomic_DNA"/>
</dbReference>
<dbReference type="PANTHER" id="PTHR38777">
    <property type="entry name" value="FELS-2 PROPHAGE PROTEIN"/>
    <property type="match status" value="1"/>
</dbReference>
<name>A0A379RJP8_SALER</name>
<feature type="zinc finger region" description="dksA C4-type" evidence="4">
    <location>
        <begin position="40"/>
        <end position="64"/>
    </location>
</feature>
<evidence type="ECO:0000313" key="7">
    <source>
        <dbReference type="EMBL" id="SUF97882.1"/>
    </source>
</evidence>
<feature type="domain" description="Zinc finger DksA/TraR C4-type" evidence="5">
    <location>
        <begin position="37"/>
        <end position="69"/>
    </location>
</feature>
<dbReference type="Gene3D" id="1.20.120.910">
    <property type="entry name" value="DksA, coiled-coil domain"/>
    <property type="match status" value="1"/>
</dbReference>
<dbReference type="PANTHER" id="PTHR38777:SF1">
    <property type="entry name" value="DNAK SUPPRESSOR PROTEIN"/>
    <property type="match status" value="1"/>
</dbReference>
<dbReference type="Pfam" id="PF01258">
    <property type="entry name" value="zf-dskA_traR"/>
    <property type="match status" value="1"/>
</dbReference>
<evidence type="ECO:0000256" key="4">
    <source>
        <dbReference type="PROSITE-ProRule" id="PRU00510"/>
    </source>
</evidence>
<evidence type="ECO:0000259" key="5">
    <source>
        <dbReference type="Pfam" id="PF01258"/>
    </source>
</evidence>
<evidence type="ECO:0000313" key="6">
    <source>
        <dbReference type="EMBL" id="MLW03320.1"/>
    </source>
</evidence>
<gene>
    <name evidence="7" type="primary">traR</name>
    <name evidence="6" type="ORF">EAK82_24755</name>
    <name evidence="7" type="ORF">NCTC6385_04939</name>
</gene>
<evidence type="ECO:0000256" key="3">
    <source>
        <dbReference type="ARBA" id="ARBA00022833"/>
    </source>
</evidence>
<dbReference type="Proteomes" id="UP000885392">
    <property type="component" value="Unassembled WGS sequence"/>
</dbReference>
<protein>
    <submittedName>
        <fullName evidence="7">Conjugative transfer protein</fullName>
    </submittedName>
</protein>
<dbReference type="InterPro" id="IPR000962">
    <property type="entry name" value="Znf_DskA_TraR"/>
</dbReference>
<dbReference type="GO" id="GO:0008270">
    <property type="term" value="F:zinc ion binding"/>
    <property type="evidence" value="ECO:0007669"/>
    <property type="project" value="UniProtKB-KW"/>
</dbReference>
<dbReference type="GO" id="GO:1900378">
    <property type="term" value="P:positive regulation of secondary metabolite biosynthetic process"/>
    <property type="evidence" value="ECO:0007669"/>
    <property type="project" value="TreeGrafter"/>
</dbReference>
<reference evidence="7 8" key="1">
    <citation type="submission" date="2018-06" db="EMBL/GenBank/DDBJ databases">
        <authorList>
            <consortium name="Pathogen Informatics"/>
            <person name="Doyle S."/>
        </authorList>
    </citation>
    <scope>NUCLEOTIDE SEQUENCE [LARGE SCALE GENOMIC DNA]</scope>
    <source>
        <strain evidence="7 8">NCTC6385</strain>
    </source>
</reference>
<sequence length="75" mass="8357">MSVDTDDAMAQRETLLHTDLQIAAIRQALKTGGPVSRRHCVDCGEEIPEKRRASLPGVRRCADCQAWHEARETKA</sequence>
<evidence type="ECO:0000256" key="2">
    <source>
        <dbReference type="ARBA" id="ARBA00022771"/>
    </source>
</evidence>
<keyword evidence="2" id="KW-0863">Zinc-finger</keyword>
<accession>A0A379RJP8</accession>
<proteinExistence type="predicted"/>
<dbReference type="PROSITE" id="PS51128">
    <property type="entry name" value="ZF_DKSA_2"/>
    <property type="match status" value="1"/>
</dbReference>
<organism evidence="6">
    <name type="scientific">Salmonella enterica</name>
    <name type="common">Salmonella choleraesuis</name>
    <dbReference type="NCBI Taxonomy" id="28901"/>
    <lineage>
        <taxon>Bacteria</taxon>
        <taxon>Pseudomonadati</taxon>
        <taxon>Pseudomonadota</taxon>
        <taxon>Gammaproteobacteria</taxon>
        <taxon>Enterobacterales</taxon>
        <taxon>Enterobacteriaceae</taxon>
        <taxon>Salmonella</taxon>
    </lineage>
</organism>
<keyword evidence="1" id="KW-0479">Metal-binding</keyword>
<dbReference type="SUPFAM" id="SSF57716">
    <property type="entry name" value="Glucocorticoid receptor-like (DNA-binding domain)"/>
    <property type="match status" value="1"/>
</dbReference>
<dbReference type="EMBL" id="RVIJ01000043">
    <property type="protein sequence ID" value="MLW03320.1"/>
    <property type="molecule type" value="Genomic_DNA"/>
</dbReference>
<evidence type="ECO:0000256" key="1">
    <source>
        <dbReference type="ARBA" id="ARBA00022723"/>
    </source>
</evidence>
<evidence type="ECO:0000313" key="8">
    <source>
        <dbReference type="Proteomes" id="UP000254463"/>
    </source>
</evidence>
<dbReference type="Proteomes" id="UP000254463">
    <property type="component" value="Unassembled WGS sequence"/>
</dbReference>
<dbReference type="RefSeq" id="WP_154803111.1">
    <property type="nucleotide sequence ID" value="NZ_MXMT01000045.1"/>
</dbReference>
<dbReference type="AlphaFoldDB" id="A0A379RJP8"/>
<keyword evidence="3" id="KW-0862">Zinc</keyword>